<feature type="domain" description="Helicase C-terminal" evidence="5">
    <location>
        <begin position="219"/>
        <end position="375"/>
    </location>
</feature>
<sequence length="425" mass="47041">MIDTYSGEGDEKENLAAEKEYETGAAKGYRPCPTCKRMTDLSPEKVFKSSAFEPTDEELTNHARATRRGNARKGTNRDVKMRSPSPEKSFEDRGVDDSDDDFPDVSSLLDTRPVKRQKRHSRIDSDIKNDDDMTDLTIDKISLSPHDVKMGSLSDSEIEFVEPTSKKSKVSKSPSVSLNAKGKGVERGRDDDREGPSDAVLATWRRGDDDLEPSSKMLALVEMLQEWEATGDKTIVYSQWTSMLDLLGILFSRHGIQSLRFDGKMDRHARDAVLSTFKSPGGPKVIMISTKCGSVGLNLVSANRIINMDLSWNYAAESQAYDRVHRIGQEKDVFVKRLVVKNTIEERMLLLQDVKVGLAEAALGEGTGAKLHKLSVKDIKYVCPIIPINPQNIPDADGLKLFGMTPAAKNGAPAAGPARQNPWEE</sequence>
<dbReference type="PANTHER" id="PTHR45626">
    <property type="entry name" value="TRANSCRIPTION TERMINATION FACTOR 2-RELATED"/>
    <property type="match status" value="1"/>
</dbReference>
<dbReference type="SMART" id="SM00490">
    <property type="entry name" value="HELICc"/>
    <property type="match status" value="1"/>
</dbReference>
<comment type="caution">
    <text evidence="6">The sequence shown here is derived from an EMBL/GenBank/DDBJ whole genome shotgun (WGS) entry which is preliminary data.</text>
</comment>
<feature type="compositionally biased region" description="Basic and acidic residues" evidence="4">
    <location>
        <begin position="12"/>
        <end position="22"/>
    </location>
</feature>
<dbReference type="GO" id="GO:0005524">
    <property type="term" value="F:ATP binding"/>
    <property type="evidence" value="ECO:0007669"/>
    <property type="project" value="UniProtKB-KW"/>
</dbReference>
<evidence type="ECO:0000256" key="2">
    <source>
        <dbReference type="ARBA" id="ARBA00022801"/>
    </source>
</evidence>
<dbReference type="Proteomes" id="UP000775547">
    <property type="component" value="Unassembled WGS sequence"/>
</dbReference>
<feature type="compositionally biased region" description="Basic and acidic residues" evidence="4">
    <location>
        <begin position="37"/>
        <end position="47"/>
    </location>
</feature>
<evidence type="ECO:0000313" key="7">
    <source>
        <dbReference type="Proteomes" id="UP000775547"/>
    </source>
</evidence>
<feature type="region of interest" description="Disordered" evidence="4">
    <location>
        <begin position="162"/>
        <end position="199"/>
    </location>
</feature>
<dbReference type="InterPro" id="IPR027417">
    <property type="entry name" value="P-loop_NTPase"/>
</dbReference>
<keyword evidence="3" id="KW-0067">ATP-binding</keyword>
<evidence type="ECO:0000313" key="6">
    <source>
        <dbReference type="EMBL" id="KAG5644269.1"/>
    </source>
</evidence>
<dbReference type="GO" id="GO:0008094">
    <property type="term" value="F:ATP-dependent activity, acting on DNA"/>
    <property type="evidence" value="ECO:0007669"/>
    <property type="project" value="TreeGrafter"/>
</dbReference>
<reference evidence="6" key="2">
    <citation type="submission" date="2021-10" db="EMBL/GenBank/DDBJ databases">
        <title>Phylogenomics reveals ancestral predisposition of the termite-cultivated fungus Termitomyces towards a domesticated lifestyle.</title>
        <authorList>
            <person name="Auxier B."/>
            <person name="Grum-Grzhimaylo A."/>
            <person name="Cardenas M.E."/>
            <person name="Lodge J.D."/>
            <person name="Laessoe T."/>
            <person name="Pedersen O."/>
            <person name="Smith M.E."/>
            <person name="Kuyper T.W."/>
            <person name="Franco-Molano E.A."/>
            <person name="Baroni T.J."/>
            <person name="Aanen D.K."/>
        </authorList>
    </citation>
    <scope>NUCLEOTIDE SEQUENCE</scope>
    <source>
        <strain evidence="6">AP01</strain>
        <tissue evidence="6">Mycelium</tissue>
    </source>
</reference>
<dbReference type="PROSITE" id="PS51194">
    <property type="entry name" value="HELICASE_CTER"/>
    <property type="match status" value="1"/>
</dbReference>
<gene>
    <name evidence="6" type="ORF">DXG03_008754</name>
</gene>
<accession>A0A9P7G7C9</accession>
<evidence type="ECO:0000259" key="5">
    <source>
        <dbReference type="PROSITE" id="PS51194"/>
    </source>
</evidence>
<feature type="compositionally biased region" description="Basic and acidic residues" evidence="4">
    <location>
        <begin position="183"/>
        <end position="196"/>
    </location>
</feature>
<dbReference type="EMBL" id="JABCKV010000076">
    <property type="protein sequence ID" value="KAG5644269.1"/>
    <property type="molecule type" value="Genomic_DNA"/>
</dbReference>
<dbReference type="InterPro" id="IPR001650">
    <property type="entry name" value="Helicase_C-like"/>
</dbReference>
<dbReference type="InterPro" id="IPR049730">
    <property type="entry name" value="SNF2/RAD54-like_C"/>
</dbReference>
<dbReference type="InterPro" id="IPR050628">
    <property type="entry name" value="SNF2_RAD54_helicase_TF"/>
</dbReference>
<name>A0A9P7G7C9_9AGAR</name>
<evidence type="ECO:0000256" key="3">
    <source>
        <dbReference type="ARBA" id="ARBA00022840"/>
    </source>
</evidence>
<keyword evidence="2" id="KW-0378">Hydrolase</keyword>
<dbReference type="AlphaFoldDB" id="A0A9P7G7C9"/>
<dbReference type="OrthoDB" id="423559at2759"/>
<evidence type="ECO:0000256" key="4">
    <source>
        <dbReference type="SAM" id="MobiDB-lite"/>
    </source>
</evidence>
<dbReference type="CDD" id="cd18793">
    <property type="entry name" value="SF2_C_SNF"/>
    <property type="match status" value="1"/>
</dbReference>
<feature type="compositionally biased region" description="Basic and acidic residues" evidence="4">
    <location>
        <begin position="122"/>
        <end position="131"/>
    </location>
</feature>
<evidence type="ECO:0000256" key="1">
    <source>
        <dbReference type="ARBA" id="ARBA00022741"/>
    </source>
</evidence>
<reference evidence="6" key="1">
    <citation type="submission" date="2020-07" db="EMBL/GenBank/DDBJ databases">
        <authorList>
            <person name="Nieuwenhuis M."/>
            <person name="Van De Peppel L.J.J."/>
        </authorList>
    </citation>
    <scope>NUCLEOTIDE SEQUENCE</scope>
    <source>
        <strain evidence="6">AP01</strain>
        <tissue evidence="6">Mycelium</tissue>
    </source>
</reference>
<dbReference type="GO" id="GO:0005634">
    <property type="term" value="C:nucleus"/>
    <property type="evidence" value="ECO:0007669"/>
    <property type="project" value="TreeGrafter"/>
</dbReference>
<proteinExistence type="predicted"/>
<protein>
    <recommendedName>
        <fullName evidence="5">Helicase C-terminal domain-containing protein</fullName>
    </recommendedName>
</protein>
<keyword evidence="7" id="KW-1185">Reference proteome</keyword>
<dbReference type="GO" id="GO:0006281">
    <property type="term" value="P:DNA repair"/>
    <property type="evidence" value="ECO:0007669"/>
    <property type="project" value="TreeGrafter"/>
</dbReference>
<keyword evidence="1" id="KW-0547">Nucleotide-binding</keyword>
<dbReference type="Gene3D" id="3.40.50.300">
    <property type="entry name" value="P-loop containing nucleotide triphosphate hydrolases"/>
    <property type="match status" value="1"/>
</dbReference>
<dbReference type="GO" id="GO:0016787">
    <property type="term" value="F:hydrolase activity"/>
    <property type="evidence" value="ECO:0007669"/>
    <property type="project" value="UniProtKB-KW"/>
</dbReference>
<dbReference type="Pfam" id="PF00271">
    <property type="entry name" value="Helicase_C"/>
    <property type="match status" value="1"/>
</dbReference>
<feature type="region of interest" description="Disordered" evidence="4">
    <location>
        <begin position="1"/>
        <end position="132"/>
    </location>
</feature>
<dbReference type="SUPFAM" id="SSF52540">
    <property type="entry name" value="P-loop containing nucleoside triphosphate hydrolases"/>
    <property type="match status" value="1"/>
</dbReference>
<organism evidence="6 7">
    <name type="scientific">Asterophora parasitica</name>
    <dbReference type="NCBI Taxonomy" id="117018"/>
    <lineage>
        <taxon>Eukaryota</taxon>
        <taxon>Fungi</taxon>
        <taxon>Dikarya</taxon>
        <taxon>Basidiomycota</taxon>
        <taxon>Agaricomycotina</taxon>
        <taxon>Agaricomycetes</taxon>
        <taxon>Agaricomycetidae</taxon>
        <taxon>Agaricales</taxon>
        <taxon>Tricholomatineae</taxon>
        <taxon>Lyophyllaceae</taxon>
        <taxon>Asterophora</taxon>
    </lineage>
</organism>